<name>A0A6J5KTJ1_9CAUD</name>
<dbReference type="EMBL" id="LR796189">
    <property type="protein sequence ID" value="CAB4125784.1"/>
    <property type="molecule type" value="Genomic_DNA"/>
</dbReference>
<reference evidence="1" key="1">
    <citation type="submission" date="2020-04" db="EMBL/GenBank/DDBJ databases">
        <authorList>
            <person name="Chiriac C."/>
            <person name="Salcher M."/>
            <person name="Ghai R."/>
            <person name="Kavagutti S V."/>
        </authorList>
    </citation>
    <scope>NUCLEOTIDE SEQUENCE</scope>
</reference>
<accession>A0A6J5KTJ1</accession>
<protein>
    <submittedName>
        <fullName evidence="1">Uncharacterized protein</fullName>
    </submittedName>
</protein>
<organism evidence="1">
    <name type="scientific">uncultured Caudovirales phage</name>
    <dbReference type="NCBI Taxonomy" id="2100421"/>
    <lineage>
        <taxon>Viruses</taxon>
        <taxon>Duplodnaviria</taxon>
        <taxon>Heunggongvirae</taxon>
        <taxon>Uroviricota</taxon>
        <taxon>Caudoviricetes</taxon>
        <taxon>Peduoviridae</taxon>
        <taxon>Maltschvirus</taxon>
        <taxon>Maltschvirus maltsch</taxon>
    </lineage>
</organism>
<sequence length="711" mass="78112">MANNRSKVDNLHRQMPAVFNTEVNENWKALIEALGQADQDTMDLIESVRQQFFVKTASRPYIDRLGTANLVQRPRFVGMEDTSFRKFIPIMSYQPKQVKLVLDNLLDLFFFKESTTSFISSGQVQPFLIQDGWELEYNVDSTFTERISFKANEFTNIAAAAANEIVAAINRQAAYSYAIAFENSLTKQTNIKIFSKTIGSKGSIEITGGRADIALQFEGYNLEAGQGVSTEWQVTKVGDTVTLRYTGTGGSPNIDKLQVDDIVIINRPGNAGSFVITRVDPVANTIQYVNLFATPETFTGSAANDVKFFTPFKANIYLKDSKAAVWEVRPGEIVVEIPPSPPVVRRKRVGSAHINGFDSAVISTIDTFTLEIQDASSFPDTGAFLFVPKNEIQTYFPNEMDTTSFKYNGRLSSDKQVYRYASKSGNTLQGITPELPVLAGIGQRNLISADRDSNNIITCTTATTHDYSVGESAIISGAVQGVGSGISTNGAWKILEILSPTQFTCYSFSGSLGAKASTAGTVRTERVGLADTGSRVILSTATLQPRRLGPYLWDVNADFVLSSLTADLTTEIKAGTTKRNIEVTVNDIPNTECKIMFDFGTEKQEGPVRCFYKPNTTSLAIDPSYVFKFTHDVTSAVTMIRRRGGIQFGGVGAEYAGYITDPASARIVLQELMQEVKSVGIFINFLIRYPALYYGTIDVYKSGIDPDTINQ</sequence>
<proteinExistence type="predicted"/>
<gene>
    <name evidence="1" type="ORF">UFOVP53_229</name>
</gene>
<evidence type="ECO:0000313" key="1">
    <source>
        <dbReference type="EMBL" id="CAB4125784.1"/>
    </source>
</evidence>